<dbReference type="EMBL" id="CP051461">
    <property type="protein sequence ID" value="QJC54866.1"/>
    <property type="molecule type" value="Genomic_DNA"/>
</dbReference>
<name>A0A6H2H5T8_9BURK</name>
<proteinExistence type="predicted"/>
<protein>
    <recommendedName>
        <fullName evidence="5">DUF4124 domain-containing protein</fullName>
    </recommendedName>
</protein>
<organism evidence="3 4">
    <name type="scientific">Polaromonas vacuolata</name>
    <dbReference type="NCBI Taxonomy" id="37448"/>
    <lineage>
        <taxon>Bacteria</taxon>
        <taxon>Pseudomonadati</taxon>
        <taxon>Pseudomonadota</taxon>
        <taxon>Betaproteobacteria</taxon>
        <taxon>Burkholderiales</taxon>
        <taxon>Comamonadaceae</taxon>
        <taxon>Polaromonas</taxon>
    </lineage>
</organism>
<evidence type="ECO:0000256" key="1">
    <source>
        <dbReference type="SAM" id="Coils"/>
    </source>
</evidence>
<dbReference type="Proteomes" id="UP000502041">
    <property type="component" value="Chromosome"/>
</dbReference>
<keyword evidence="1" id="KW-0175">Coiled coil</keyword>
<evidence type="ECO:0000313" key="4">
    <source>
        <dbReference type="Proteomes" id="UP000502041"/>
    </source>
</evidence>
<reference evidence="3 4" key="1">
    <citation type="submission" date="2020-04" db="EMBL/GenBank/DDBJ databases">
        <title>Complete genome of a Psychrophilic, Marine, Gas Vacuolate Bacterium Polaromonas vacuolata KCTC 22033T.</title>
        <authorList>
            <person name="Hwang K."/>
            <person name="Kim K.M."/>
        </authorList>
    </citation>
    <scope>NUCLEOTIDE SEQUENCE [LARGE SCALE GENOMIC DNA]</scope>
    <source>
        <strain evidence="3 4">KCTC 22033</strain>
    </source>
</reference>
<evidence type="ECO:0000256" key="2">
    <source>
        <dbReference type="SAM" id="SignalP"/>
    </source>
</evidence>
<keyword evidence="2" id="KW-0732">Signal</keyword>
<gene>
    <name evidence="3" type="ORF">HC248_00128</name>
</gene>
<evidence type="ECO:0008006" key="5">
    <source>
        <dbReference type="Google" id="ProtNLM"/>
    </source>
</evidence>
<dbReference type="KEGG" id="pvac:HC248_00128"/>
<accession>A0A6H2H5T8</accession>
<keyword evidence="4" id="KW-1185">Reference proteome</keyword>
<feature type="coiled-coil region" evidence="1">
    <location>
        <begin position="88"/>
        <end position="164"/>
    </location>
</feature>
<feature type="chain" id="PRO_5026206871" description="DUF4124 domain-containing protein" evidence="2">
    <location>
        <begin position="27"/>
        <end position="229"/>
    </location>
</feature>
<feature type="signal peptide" evidence="2">
    <location>
        <begin position="1"/>
        <end position="26"/>
    </location>
</feature>
<sequence length="229" mass="25914">MLSKKLVCVVLSVTVGIATSAITAVAVFFQSAATAQTFFSCTDEQGRQIRSDRPIAECVDRNQNELSSTGMVRKIRGPTLTVHERNALDEKEKIAADVNARVNEEKRLSRALLLRYPSRAVHDKERGLALTSLAEKNQALQKIISTLNEQRKKLDKEFEFYAQDKSKAPIALKHQLENVESSLTLQKRYLSEQELERTRINSRFDLELTKLTPQWSVVAPNISQQSEKK</sequence>
<evidence type="ECO:0000313" key="3">
    <source>
        <dbReference type="EMBL" id="QJC54866.1"/>
    </source>
</evidence>
<dbReference type="AlphaFoldDB" id="A0A6H2H5T8"/>